<feature type="compositionally biased region" description="Basic and acidic residues" evidence="1">
    <location>
        <begin position="60"/>
        <end position="72"/>
    </location>
</feature>
<feature type="compositionally biased region" description="Pro residues" evidence="1">
    <location>
        <begin position="96"/>
        <end position="106"/>
    </location>
</feature>
<proteinExistence type="predicted"/>
<keyword evidence="3" id="KW-1185">Reference proteome</keyword>
<organism evidence="2 3">
    <name type="scientific">Danaus chrysippus</name>
    <name type="common">African queen</name>
    <dbReference type="NCBI Taxonomy" id="151541"/>
    <lineage>
        <taxon>Eukaryota</taxon>
        <taxon>Metazoa</taxon>
        <taxon>Ecdysozoa</taxon>
        <taxon>Arthropoda</taxon>
        <taxon>Hexapoda</taxon>
        <taxon>Insecta</taxon>
        <taxon>Pterygota</taxon>
        <taxon>Neoptera</taxon>
        <taxon>Endopterygota</taxon>
        <taxon>Lepidoptera</taxon>
        <taxon>Glossata</taxon>
        <taxon>Ditrysia</taxon>
        <taxon>Papilionoidea</taxon>
        <taxon>Nymphalidae</taxon>
        <taxon>Danainae</taxon>
        <taxon>Danaini</taxon>
        <taxon>Danaina</taxon>
        <taxon>Danaus</taxon>
        <taxon>Anosia</taxon>
    </lineage>
</organism>
<protein>
    <submittedName>
        <fullName evidence="2">(African queen) hypothetical protein</fullName>
    </submittedName>
</protein>
<feature type="compositionally biased region" description="Basic and acidic residues" evidence="1">
    <location>
        <begin position="122"/>
        <end position="134"/>
    </location>
</feature>
<sequence length="171" mass="19535">MSVRSEGRYCYTREADGFQQYEYPAVDTTDMDICTTPPHEPKEDSWRATPPPPGTDDAEQTIKDTTSKKEIGDELQSFYNDIAEIEKSSGTEPNSPEHPLPPPPPEISDAVREMREMKEMREMREMSREKDVRLNKKKSKVKLSTSIGMKHKSVSNLVAKWQQVAEEINSD</sequence>
<dbReference type="Proteomes" id="UP000789524">
    <property type="component" value="Unassembled WGS sequence"/>
</dbReference>
<evidence type="ECO:0000313" key="3">
    <source>
        <dbReference type="Proteomes" id="UP000789524"/>
    </source>
</evidence>
<feature type="region of interest" description="Disordered" evidence="1">
    <location>
        <begin position="122"/>
        <end position="147"/>
    </location>
</feature>
<dbReference type="EMBL" id="CAKASE010000048">
    <property type="protein sequence ID" value="CAG9562818.1"/>
    <property type="molecule type" value="Genomic_DNA"/>
</dbReference>
<gene>
    <name evidence="2" type="ORF">DCHRY22_LOCUS4091</name>
</gene>
<dbReference type="AlphaFoldDB" id="A0A8J2QJ56"/>
<reference evidence="2" key="1">
    <citation type="submission" date="2021-09" db="EMBL/GenBank/DDBJ databases">
        <authorList>
            <person name="Martin H S."/>
        </authorList>
    </citation>
    <scope>NUCLEOTIDE SEQUENCE</scope>
</reference>
<evidence type="ECO:0000256" key="1">
    <source>
        <dbReference type="SAM" id="MobiDB-lite"/>
    </source>
</evidence>
<comment type="caution">
    <text evidence="2">The sequence shown here is derived from an EMBL/GenBank/DDBJ whole genome shotgun (WGS) entry which is preliminary data.</text>
</comment>
<evidence type="ECO:0000313" key="2">
    <source>
        <dbReference type="EMBL" id="CAG9562818.1"/>
    </source>
</evidence>
<dbReference type="OrthoDB" id="2444812at2759"/>
<name>A0A8J2QJ56_9NEOP</name>
<accession>A0A8J2QJ56</accession>
<feature type="region of interest" description="Disordered" evidence="1">
    <location>
        <begin position="29"/>
        <end position="108"/>
    </location>
</feature>